<organism evidence="1">
    <name type="scientific">mine drainage metagenome</name>
    <dbReference type="NCBI Taxonomy" id="410659"/>
    <lineage>
        <taxon>unclassified sequences</taxon>
        <taxon>metagenomes</taxon>
        <taxon>ecological metagenomes</taxon>
    </lineage>
</organism>
<dbReference type="Pfam" id="PF10014">
    <property type="entry name" value="2OG-Fe_Oxy_2"/>
    <property type="match status" value="1"/>
</dbReference>
<dbReference type="GO" id="GO:0051213">
    <property type="term" value="F:dioxygenase activity"/>
    <property type="evidence" value="ECO:0007669"/>
    <property type="project" value="InterPro"/>
</dbReference>
<sequence length="259" mass="27985">MHDLGPSFDALPAASGPLDVAIGQRLAAQGFCLLDADALGALCAMPADALAPALPSWDALPADAYLKDGGRYRRRRHGSFVLEPLPGGALLVQAPHRAHFQPLDYNALHGGMVRWYEPLDEAMLALPGWRALLSGLGTVFARRRGVSRWFVEAHQFRIDTTDGVGRPTPEGAHRDGVDFVAVVLAQRHAIRGGESRVFELDGARGVRFTLQQPGSAVLLDDTRVIHETTPIQPLHADEAGWRDTLVLTFRAGGFLDPPA</sequence>
<comment type="caution">
    <text evidence="1">The sequence shown here is derived from an EMBL/GenBank/DDBJ whole genome shotgun (WGS) entry which is preliminary data.</text>
</comment>
<dbReference type="EMBL" id="MLJW01000347">
    <property type="protein sequence ID" value="OIQ89032.1"/>
    <property type="molecule type" value="Genomic_DNA"/>
</dbReference>
<name>A0A1J5QZH8_9ZZZZ</name>
<evidence type="ECO:0008006" key="2">
    <source>
        <dbReference type="Google" id="ProtNLM"/>
    </source>
</evidence>
<dbReference type="Gene3D" id="2.60.120.620">
    <property type="entry name" value="q2cbj1_9rhob like domain"/>
    <property type="match status" value="1"/>
</dbReference>
<reference evidence="1" key="1">
    <citation type="submission" date="2016-10" db="EMBL/GenBank/DDBJ databases">
        <title>Sequence of Gallionella enrichment culture.</title>
        <authorList>
            <person name="Poehlein A."/>
            <person name="Muehling M."/>
            <person name="Daniel R."/>
        </authorList>
    </citation>
    <scope>NUCLEOTIDE SEQUENCE</scope>
</reference>
<gene>
    <name evidence="1" type="ORF">GALL_290660</name>
</gene>
<dbReference type="InterPro" id="IPR018724">
    <property type="entry name" value="2OG-Fe_dioxygenase"/>
</dbReference>
<evidence type="ECO:0000313" key="1">
    <source>
        <dbReference type="EMBL" id="OIQ89032.1"/>
    </source>
</evidence>
<dbReference type="AlphaFoldDB" id="A0A1J5QZH8"/>
<accession>A0A1J5QZH8</accession>
<protein>
    <recommendedName>
        <fullName evidence="2">2OG-Fe dioxygenase family protein</fullName>
    </recommendedName>
</protein>
<proteinExistence type="predicted"/>